<proteinExistence type="predicted"/>
<feature type="non-terminal residue" evidence="2">
    <location>
        <position position="1"/>
    </location>
</feature>
<feature type="non-terminal residue" evidence="2">
    <location>
        <position position="82"/>
    </location>
</feature>
<dbReference type="Proteomes" id="UP000681967">
    <property type="component" value="Unassembled WGS sequence"/>
</dbReference>
<dbReference type="Proteomes" id="UP000681720">
    <property type="component" value="Unassembled WGS sequence"/>
</dbReference>
<sequence length="82" mass="9761">ADKVTIGSDDLTRILTRLIIRLEYVDAQFKLFMFVEQTRTELSFVETLLLENNLSLFENNLRQWVTDLLLTMDLFNEQLYTK</sequence>
<gene>
    <name evidence="1" type="ORF">BYL167_LOCUS26415</name>
    <name evidence="2" type="ORF">GIL414_LOCUS30002</name>
</gene>
<reference evidence="2" key="1">
    <citation type="submission" date="2021-02" db="EMBL/GenBank/DDBJ databases">
        <authorList>
            <person name="Nowell W R."/>
        </authorList>
    </citation>
    <scope>NUCLEOTIDE SEQUENCE</scope>
</reference>
<evidence type="ECO:0000313" key="2">
    <source>
        <dbReference type="EMBL" id="CAF4397405.1"/>
    </source>
</evidence>
<name>A0A8S2VKG8_9BILA</name>
<dbReference type="AlphaFoldDB" id="A0A8S2VKG8"/>
<protein>
    <submittedName>
        <fullName evidence="2">Uncharacterized protein</fullName>
    </submittedName>
</protein>
<organism evidence="2 3">
    <name type="scientific">Rotaria magnacalcarata</name>
    <dbReference type="NCBI Taxonomy" id="392030"/>
    <lineage>
        <taxon>Eukaryota</taxon>
        <taxon>Metazoa</taxon>
        <taxon>Spiralia</taxon>
        <taxon>Gnathifera</taxon>
        <taxon>Rotifera</taxon>
        <taxon>Eurotatoria</taxon>
        <taxon>Bdelloidea</taxon>
        <taxon>Philodinida</taxon>
        <taxon>Philodinidae</taxon>
        <taxon>Rotaria</taxon>
    </lineage>
</organism>
<dbReference type="EMBL" id="CAJOBH010030324">
    <property type="protein sequence ID" value="CAF4273696.1"/>
    <property type="molecule type" value="Genomic_DNA"/>
</dbReference>
<evidence type="ECO:0000313" key="3">
    <source>
        <dbReference type="Proteomes" id="UP000681720"/>
    </source>
</evidence>
<evidence type="ECO:0000313" key="1">
    <source>
        <dbReference type="EMBL" id="CAF4273696.1"/>
    </source>
</evidence>
<accession>A0A8S2VKG8</accession>
<comment type="caution">
    <text evidence="2">The sequence shown here is derived from an EMBL/GenBank/DDBJ whole genome shotgun (WGS) entry which is preliminary data.</text>
</comment>
<dbReference type="EMBL" id="CAJOBJ010056118">
    <property type="protein sequence ID" value="CAF4397405.1"/>
    <property type="molecule type" value="Genomic_DNA"/>
</dbReference>